<feature type="domain" description="DUF3730" evidence="1">
    <location>
        <begin position="1"/>
        <end position="148"/>
    </location>
</feature>
<dbReference type="EMBL" id="JADFTS010000005">
    <property type="protein sequence ID" value="KAF9605324.1"/>
    <property type="molecule type" value="Genomic_DNA"/>
</dbReference>
<dbReference type="InterPro" id="IPR045163">
    <property type="entry name" value="Focadhesin/RST1"/>
</dbReference>
<protein>
    <recommendedName>
        <fullName evidence="1">DUF3730 domain-containing protein</fullName>
    </recommendedName>
</protein>
<feature type="domain" description="DUF3730" evidence="1">
    <location>
        <begin position="324"/>
        <end position="543"/>
    </location>
</feature>
<dbReference type="PANTHER" id="PTHR16212">
    <property type="entry name" value="FOCADHESIN FAMILY MEMBER"/>
    <property type="match status" value="1"/>
</dbReference>
<dbReference type="SUPFAM" id="SSF48371">
    <property type="entry name" value="ARM repeat"/>
    <property type="match status" value="1"/>
</dbReference>
<dbReference type="PANTHER" id="PTHR16212:SF4">
    <property type="entry name" value="FOCADHESIN"/>
    <property type="match status" value="1"/>
</dbReference>
<accession>A0A835HU01</accession>
<dbReference type="GO" id="GO:0060147">
    <property type="term" value="P:regulation of post-transcriptional gene silencing"/>
    <property type="evidence" value="ECO:0007669"/>
    <property type="project" value="InterPro"/>
</dbReference>
<comment type="caution">
    <text evidence="2">The sequence shown here is derived from an EMBL/GenBank/DDBJ whole genome shotgun (WGS) entry which is preliminary data.</text>
</comment>
<dbReference type="InterPro" id="IPR016024">
    <property type="entry name" value="ARM-type_fold"/>
</dbReference>
<organism evidence="2 3">
    <name type="scientific">Coptis chinensis</name>
    <dbReference type="NCBI Taxonomy" id="261450"/>
    <lineage>
        <taxon>Eukaryota</taxon>
        <taxon>Viridiplantae</taxon>
        <taxon>Streptophyta</taxon>
        <taxon>Embryophyta</taxon>
        <taxon>Tracheophyta</taxon>
        <taxon>Spermatophyta</taxon>
        <taxon>Magnoliopsida</taxon>
        <taxon>Ranunculales</taxon>
        <taxon>Ranunculaceae</taxon>
        <taxon>Coptidoideae</taxon>
        <taxon>Coptis</taxon>
    </lineage>
</organism>
<proteinExistence type="predicted"/>
<gene>
    <name evidence="2" type="ORF">IFM89_015979</name>
</gene>
<evidence type="ECO:0000259" key="1">
    <source>
        <dbReference type="Pfam" id="PF12530"/>
    </source>
</evidence>
<dbReference type="Proteomes" id="UP000631114">
    <property type="component" value="Unassembled WGS sequence"/>
</dbReference>
<dbReference type="InterPro" id="IPR022542">
    <property type="entry name" value="FOCAD/RST1_DUF3730"/>
</dbReference>
<evidence type="ECO:0000313" key="2">
    <source>
        <dbReference type="EMBL" id="KAF9605324.1"/>
    </source>
</evidence>
<sequence length="1659" mass="185571">MQCLKYFPSKNADDFKDIYSVAENLVDAYTVALKQAVETGLLKNHAQSCGVELVETLLSFYTDLGRHFDRKEVILELSKRVLLIQKQFGLPYLCKFSSLLTSFFIILTRAQLEHEQLSVLKLSFFLLKWESEIDCALGRSAHDLMEELLFLLPVINLLSSPSRSVKAAATNLLLVLEKLITDLLSARKEVSVIQEEVPFISKFESVICRLFQRLWFQEHPSFGSYFLCLSSNCKSEVNSELKSWLSHIREYCLHNVEKQRSPVVSQRQENVSTELPLLLSSVVAGLVVHHSLESYAIDTLATLGIMDPKLGMPLLFSVLFYSKLFSKTESGSYRILLKLLEMLPSVASHPAMTPLVVQTIWPMLSTDEKPVLRATANRLLCKTWEVTDLVFASLQGALQPKGFMEFAYEQDICISMAASVRDVCRKDPDRGVDLILSVSACIESLDPIVQALGFQSLGYLCEADVVDFYTAWTVIEKQIARFAGDPTVAHGISILLRWGAMDVEAHLEASKTVLDVLWKIGTVGNSAHESKWVKAKCSAFESLTQYEVEHIQKNIPDFKRRNFEFLVSEDNPDVLRALERFAVKIITFQHNHKLLPILRYDVYVGTQISWGCYFNLQELPKLHAAFETALVDVAESLQLSRNPLVALLSLQSFKPFMQQWVNAVVMLLDAKVKSCASEKTTEAASLILKKMRRIAEESIPRSAENIALCVGALCLTFEQLKDEEPIVNIESGRGLLLGCKSLIPSARLVTKDVVEVLPPSAHTVTTTVGKFLLEWLFQFEHEHRQWSAAITLGLVSRCSHATDHKQKFDIITGLLKVACSSRSTLVKGACGVGLGLACQNLLAWVEAADGSSMDETSTMRVVNLVGRTVRTLSMIICQLSPSSSDSLQRLSDYFPLDTDELFMDPTSDVPYDNASVMEVDVWGIAGLIHGLGNSVSAIYRAGGRDAVITLKAILISWIPHVQSVTPNTNINNVTPELLLSIGSCLALPVVIDFCLRVELVTDDELNDIVSGFSKLISELLSVEISGTFHQSLSMASCIGGGSLLSCILDYGVHSVKIEDVKGLLELLRKSYTNQYPTTIQFGGMLGVVNAFGACAGTLSQRNPKSPSLHSGLGQKDSCYIRGPILSEPVFEQLSTSLVNEMFLAAQEVKCQPLQNYAAWALSFLRYKLRSKEPQIFKNNSLKDQMDSNPVSQTFPEDSVVWQLSLWLMELSYVEVGFLSSLSEELCQNGNVKDVNLVATFLRCLSQAPRLPSLDWGASIRRCMRYEDQVSSKLSLGEAHNKGTLRIECIMFALAHANHVNPLLLFLDELYEVSRFKTLELNLQTCLLCHLAEVMNIFSGSRLEKLYGDMDDYFSCSSSLFQVYNLSKKSLLRVSFWKGLGDCLEKASVESLKHINRIEKCMQLLFSSLPLFHIDASSRMDQANSLKEWSEAIRCMGKAPQNWLMDLLEIPEVGFLQGGNHFQEVVKRARARVRLVMIGRIPLTGLGKLRSIILHTESDGIWDVLVEVVSVLQKAESSIKRQWFVDAVELGCITNYPSTALKFLGMLAGSFCKYMPLLVLDKITVLSDLPVTVPLLFSERDWMVIAEPVVLNLWRLTERIYEWAKCLESAPDVASKQHFVDESESNIAVFLSRVMYHTCLTLKDYLPFEKQLKLTSMVIP</sequence>
<evidence type="ECO:0000313" key="3">
    <source>
        <dbReference type="Proteomes" id="UP000631114"/>
    </source>
</evidence>
<dbReference type="OrthoDB" id="6125419at2759"/>
<dbReference type="Pfam" id="PF12530">
    <property type="entry name" value="DUF3730"/>
    <property type="match status" value="2"/>
</dbReference>
<name>A0A835HU01_9MAGN</name>
<keyword evidence="3" id="KW-1185">Reference proteome</keyword>
<reference evidence="2 3" key="1">
    <citation type="submission" date="2020-10" db="EMBL/GenBank/DDBJ databases">
        <title>The Coptis chinensis genome and diversification of protoberbering-type alkaloids.</title>
        <authorList>
            <person name="Wang B."/>
            <person name="Shu S."/>
            <person name="Song C."/>
            <person name="Liu Y."/>
        </authorList>
    </citation>
    <scope>NUCLEOTIDE SEQUENCE [LARGE SCALE GENOMIC DNA]</scope>
    <source>
        <strain evidence="2">HL-2020</strain>
        <tissue evidence="2">Leaf</tissue>
    </source>
</reference>